<reference evidence="2 3" key="1">
    <citation type="journal article" date="2018" name="Front. Microbiol.">
        <title>Genome-Wide Analysis of Corynespora cassiicola Leaf Fall Disease Putative Effectors.</title>
        <authorList>
            <person name="Lopez D."/>
            <person name="Ribeiro S."/>
            <person name="Label P."/>
            <person name="Fumanal B."/>
            <person name="Venisse J.S."/>
            <person name="Kohler A."/>
            <person name="de Oliveira R.R."/>
            <person name="Labutti K."/>
            <person name="Lipzen A."/>
            <person name="Lail K."/>
            <person name="Bauer D."/>
            <person name="Ohm R.A."/>
            <person name="Barry K.W."/>
            <person name="Spatafora J."/>
            <person name="Grigoriev I.V."/>
            <person name="Martin F.M."/>
            <person name="Pujade-Renaud V."/>
        </authorList>
    </citation>
    <scope>NUCLEOTIDE SEQUENCE [LARGE SCALE GENOMIC DNA]</scope>
    <source>
        <strain evidence="2 3">Philippines</strain>
    </source>
</reference>
<dbReference type="Proteomes" id="UP000240883">
    <property type="component" value="Unassembled WGS sequence"/>
</dbReference>
<evidence type="ECO:0000313" key="2">
    <source>
        <dbReference type="EMBL" id="PSN62207.1"/>
    </source>
</evidence>
<dbReference type="STRING" id="1448308.A0A2T2N9V3"/>
<feature type="non-terminal residue" evidence="2">
    <location>
        <position position="1"/>
    </location>
</feature>
<evidence type="ECO:0000313" key="3">
    <source>
        <dbReference type="Proteomes" id="UP000240883"/>
    </source>
</evidence>
<organism evidence="2 3">
    <name type="scientific">Corynespora cassiicola Philippines</name>
    <dbReference type="NCBI Taxonomy" id="1448308"/>
    <lineage>
        <taxon>Eukaryota</taxon>
        <taxon>Fungi</taxon>
        <taxon>Dikarya</taxon>
        <taxon>Ascomycota</taxon>
        <taxon>Pezizomycotina</taxon>
        <taxon>Dothideomycetes</taxon>
        <taxon>Pleosporomycetidae</taxon>
        <taxon>Pleosporales</taxon>
        <taxon>Corynesporascaceae</taxon>
        <taxon>Corynespora</taxon>
    </lineage>
</organism>
<dbReference type="AlphaFoldDB" id="A0A2T2N9V3"/>
<feature type="region of interest" description="Disordered" evidence="1">
    <location>
        <begin position="121"/>
        <end position="140"/>
    </location>
</feature>
<feature type="non-terminal residue" evidence="2">
    <location>
        <position position="270"/>
    </location>
</feature>
<dbReference type="Gene3D" id="3.40.50.1110">
    <property type="entry name" value="SGNH hydrolase"/>
    <property type="match status" value="1"/>
</dbReference>
<dbReference type="Pfam" id="PF00657">
    <property type="entry name" value="Lipase_GDSL"/>
    <property type="match status" value="1"/>
</dbReference>
<dbReference type="SUPFAM" id="SSF52266">
    <property type="entry name" value="SGNH hydrolase"/>
    <property type="match status" value="1"/>
</dbReference>
<keyword evidence="3" id="KW-1185">Reference proteome</keyword>
<feature type="compositionally biased region" description="Acidic residues" evidence="1">
    <location>
        <begin position="130"/>
        <end position="140"/>
    </location>
</feature>
<accession>A0A2T2N9V3</accession>
<dbReference type="InterPro" id="IPR036514">
    <property type="entry name" value="SGNH_hydro_sf"/>
</dbReference>
<dbReference type="InterPro" id="IPR001087">
    <property type="entry name" value="GDSL"/>
</dbReference>
<dbReference type="GO" id="GO:0016788">
    <property type="term" value="F:hydrolase activity, acting on ester bonds"/>
    <property type="evidence" value="ECO:0007669"/>
    <property type="project" value="InterPro"/>
</dbReference>
<dbReference type="PANTHER" id="PTHR14209">
    <property type="entry name" value="ISOAMYL ACETATE-HYDROLYZING ESTERASE 1"/>
    <property type="match status" value="1"/>
</dbReference>
<proteinExistence type="predicted"/>
<evidence type="ECO:0000256" key="1">
    <source>
        <dbReference type="SAM" id="MobiDB-lite"/>
    </source>
</evidence>
<gene>
    <name evidence="2" type="ORF">BS50DRAFT_462072</name>
</gene>
<protein>
    <submittedName>
        <fullName evidence="2">SGNH hydrolase</fullName>
    </submittedName>
</protein>
<dbReference type="EMBL" id="KZ678142">
    <property type="protein sequence ID" value="PSN62207.1"/>
    <property type="molecule type" value="Genomic_DNA"/>
</dbReference>
<dbReference type="OrthoDB" id="671439at2759"/>
<dbReference type="InterPro" id="IPR045136">
    <property type="entry name" value="Iah1-like"/>
</dbReference>
<dbReference type="PANTHER" id="PTHR14209:SF19">
    <property type="entry name" value="ISOAMYL ACETATE-HYDROLYZING ESTERASE 1 HOMOLOG"/>
    <property type="match status" value="1"/>
</dbReference>
<sequence>LPWFVLFGDSLTEWSFDEHTEGFGWALQQIYKGTVDVVNEGAYTSRAVQPEFSRIIASASRQDAAPVLLFTIFLGANDACYVGDGEYVPLASFEANLRGFVDDILAHDDLHTAKIVLITPPPINIPDPAPESDDDDDDDAQLTPAAREALARARQDPKKERGYRTYMNKKRYADRVMEMGAEYKQTGRVVGLNYWKALVDAALDDQKRLGDEHQYDEERLPGCGLRGAKAFKRGYFTDGLHLDKLGYNVLSKALLDIVCQTWPELRPERV</sequence>
<name>A0A2T2N9V3_CORCC</name>
<keyword evidence="2" id="KW-0378">Hydrolase</keyword>